<sequence length="99" mass="10244">MSGTADGGAIAITLSGGDVDGTVASFTIGSLPANGTLLYAGNPVTVGQVISATGNAASLSFHAERQLERQHQLHVCRDGQRRQRGCQPGDDIDWRHGGD</sequence>
<dbReference type="Proteomes" id="UP000886689">
    <property type="component" value="Unassembled WGS sequence"/>
</dbReference>
<name>A0A9D7K3S2_9PROT</name>
<organism evidence="2 3">
    <name type="scientific">Candidatus Proximibacter danicus</name>
    <dbReference type="NCBI Taxonomy" id="2954365"/>
    <lineage>
        <taxon>Bacteria</taxon>
        <taxon>Pseudomonadati</taxon>
        <taxon>Pseudomonadota</taxon>
        <taxon>Betaproteobacteria</taxon>
        <taxon>Candidatus Proximibacter</taxon>
    </lineage>
</organism>
<feature type="region of interest" description="Disordered" evidence="1">
    <location>
        <begin position="74"/>
        <end position="99"/>
    </location>
</feature>
<accession>A0A9D7K3S2</accession>
<dbReference type="AlphaFoldDB" id="A0A9D7K3S2"/>
<reference evidence="2" key="1">
    <citation type="submission" date="2020-10" db="EMBL/GenBank/DDBJ databases">
        <title>Connecting structure to function with the recovery of over 1000 high-quality activated sludge metagenome-assembled genomes encoding full-length rRNA genes using long-read sequencing.</title>
        <authorList>
            <person name="Singleton C.M."/>
            <person name="Petriglieri F."/>
            <person name="Kristensen J.M."/>
            <person name="Kirkegaard R.H."/>
            <person name="Michaelsen T.Y."/>
            <person name="Andersen M.H."/>
            <person name="Karst S.M."/>
            <person name="Dueholm M.S."/>
            <person name="Nielsen P.H."/>
            <person name="Albertsen M."/>
        </authorList>
    </citation>
    <scope>NUCLEOTIDE SEQUENCE</scope>
    <source>
        <strain evidence="2">Hirt_18-Q3-R61-65_BATAC.395</strain>
    </source>
</reference>
<gene>
    <name evidence="2" type="ORF">IPL58_14865</name>
</gene>
<comment type="caution">
    <text evidence="2">The sequence shown here is derived from an EMBL/GenBank/DDBJ whole genome shotgun (WGS) entry which is preliminary data.</text>
</comment>
<evidence type="ECO:0000256" key="1">
    <source>
        <dbReference type="SAM" id="MobiDB-lite"/>
    </source>
</evidence>
<protein>
    <submittedName>
        <fullName evidence="2">Uncharacterized protein</fullName>
    </submittedName>
</protein>
<proteinExistence type="predicted"/>
<evidence type="ECO:0000313" key="3">
    <source>
        <dbReference type="Proteomes" id="UP000886689"/>
    </source>
</evidence>
<dbReference type="EMBL" id="JADJUC010000028">
    <property type="protein sequence ID" value="MBK8525196.1"/>
    <property type="molecule type" value="Genomic_DNA"/>
</dbReference>
<evidence type="ECO:0000313" key="2">
    <source>
        <dbReference type="EMBL" id="MBK8525196.1"/>
    </source>
</evidence>